<keyword evidence="2" id="KW-0378">Hydrolase</keyword>
<evidence type="ECO:0000256" key="2">
    <source>
        <dbReference type="ARBA" id="ARBA00022801"/>
    </source>
</evidence>
<dbReference type="EMBL" id="BQNB010012984">
    <property type="protein sequence ID" value="GJT10392.1"/>
    <property type="molecule type" value="Genomic_DNA"/>
</dbReference>
<feature type="domain" description="Integrase catalytic" evidence="3">
    <location>
        <begin position="1"/>
        <end position="172"/>
    </location>
</feature>
<dbReference type="Pfam" id="PF07727">
    <property type="entry name" value="RVT_2"/>
    <property type="match status" value="1"/>
</dbReference>
<reference evidence="4" key="1">
    <citation type="journal article" date="2022" name="Int. J. Mol. Sci.">
        <title>Draft Genome of Tanacetum Coccineum: Genomic Comparison of Closely Related Tanacetum-Family Plants.</title>
        <authorList>
            <person name="Yamashiro T."/>
            <person name="Shiraishi A."/>
            <person name="Nakayama K."/>
            <person name="Satake H."/>
        </authorList>
    </citation>
    <scope>NUCLEOTIDE SEQUENCE</scope>
</reference>
<gene>
    <name evidence="4" type="ORF">Tco_0857434</name>
</gene>
<name>A0ABQ5B9L6_9ASTR</name>
<evidence type="ECO:0000256" key="1">
    <source>
        <dbReference type="ARBA" id="ARBA00022723"/>
    </source>
</evidence>
<dbReference type="Proteomes" id="UP001151760">
    <property type="component" value="Unassembled WGS sequence"/>
</dbReference>
<dbReference type="PROSITE" id="PS50994">
    <property type="entry name" value="INTEGRASE"/>
    <property type="match status" value="1"/>
</dbReference>
<dbReference type="InterPro" id="IPR013103">
    <property type="entry name" value="RVT_2"/>
</dbReference>
<comment type="caution">
    <text evidence="4">The sequence shown here is derived from an EMBL/GenBank/DDBJ whole genome shotgun (WGS) entry which is preliminary data.</text>
</comment>
<dbReference type="InterPro" id="IPR001584">
    <property type="entry name" value="Integrase_cat-core"/>
</dbReference>
<evidence type="ECO:0000259" key="3">
    <source>
        <dbReference type="PROSITE" id="PS50994"/>
    </source>
</evidence>
<keyword evidence="5" id="KW-1185">Reference proteome</keyword>
<evidence type="ECO:0000313" key="4">
    <source>
        <dbReference type="EMBL" id="GJT10392.1"/>
    </source>
</evidence>
<dbReference type="SUPFAM" id="SSF53098">
    <property type="entry name" value="Ribonuclease H-like"/>
    <property type="match status" value="1"/>
</dbReference>
<dbReference type="PANTHER" id="PTHR42648:SF21">
    <property type="entry name" value="CYSTEINE-RICH RLK (RECEPTOR-LIKE PROTEIN KINASE) 8"/>
    <property type="match status" value="1"/>
</dbReference>
<dbReference type="Gene3D" id="3.30.420.10">
    <property type="entry name" value="Ribonuclease H-like superfamily/Ribonuclease H"/>
    <property type="match status" value="1"/>
</dbReference>
<organism evidence="4 5">
    <name type="scientific">Tanacetum coccineum</name>
    <dbReference type="NCBI Taxonomy" id="301880"/>
    <lineage>
        <taxon>Eukaryota</taxon>
        <taxon>Viridiplantae</taxon>
        <taxon>Streptophyta</taxon>
        <taxon>Embryophyta</taxon>
        <taxon>Tracheophyta</taxon>
        <taxon>Spermatophyta</taxon>
        <taxon>Magnoliopsida</taxon>
        <taxon>eudicotyledons</taxon>
        <taxon>Gunneridae</taxon>
        <taxon>Pentapetalae</taxon>
        <taxon>asterids</taxon>
        <taxon>campanulids</taxon>
        <taxon>Asterales</taxon>
        <taxon>Asteraceae</taxon>
        <taxon>Asteroideae</taxon>
        <taxon>Anthemideae</taxon>
        <taxon>Anthemidinae</taxon>
        <taxon>Tanacetum</taxon>
    </lineage>
</organism>
<protein>
    <submittedName>
        <fullName evidence="4">Retrovirus-related pol polyprotein from transposon TNT 1-94</fullName>
    </submittedName>
</protein>
<sequence>MDLCGPMRVQTINGKKYILVIVDDYSKFTWVKFLRSKDETPEFVIKFVKQIQVGLNKTVKFIRTDNGTEFVNQVLTEYYESVGIFYQKSVSRTPQQNGVVERQNHTLVDAARRMLIFSKAPMFIWAEVVATAFFGALCYPTNDSDDLRKLQPTADIGIFVGYAPSRKGPTPTFLTPGQTSSGLIPNPVPAAPYVPPTNKELEILFQLMFDEYLEPPRVERPVSPATAVQVPVISAGIPFSTTIDQDAPSPSHSLSSLKLQPPISHQGVAAGSPVIEDNPFAHVDNDPFVNVFALEPSSEASSSGDVSSAKSTHVTQPHHHFVKPKNFKSAVTKDCWFQAMQDEIHEFDRLQVWELVPRPDCVMIIALKWIYKVKLDEYGDVLKNKARLLAKGYRQEEGIDFEESFTPVAHIEAIRIFIANAASKNMTIYQMDVKTTFLNGELKEEVYVSQPEDFIDPDHPTHVYCLKKDLYGLK</sequence>
<dbReference type="InterPro" id="IPR039537">
    <property type="entry name" value="Retrotran_Ty1/copia-like"/>
</dbReference>
<dbReference type="InterPro" id="IPR036397">
    <property type="entry name" value="RNaseH_sf"/>
</dbReference>
<dbReference type="PANTHER" id="PTHR42648">
    <property type="entry name" value="TRANSPOSASE, PUTATIVE-RELATED"/>
    <property type="match status" value="1"/>
</dbReference>
<dbReference type="InterPro" id="IPR012337">
    <property type="entry name" value="RNaseH-like_sf"/>
</dbReference>
<reference evidence="4" key="2">
    <citation type="submission" date="2022-01" db="EMBL/GenBank/DDBJ databases">
        <authorList>
            <person name="Yamashiro T."/>
            <person name="Shiraishi A."/>
            <person name="Satake H."/>
            <person name="Nakayama K."/>
        </authorList>
    </citation>
    <scope>NUCLEOTIDE SEQUENCE</scope>
</reference>
<evidence type="ECO:0000313" key="5">
    <source>
        <dbReference type="Proteomes" id="UP001151760"/>
    </source>
</evidence>
<proteinExistence type="predicted"/>
<keyword evidence="1" id="KW-0479">Metal-binding</keyword>
<accession>A0ABQ5B9L6</accession>
<dbReference type="Pfam" id="PF00665">
    <property type="entry name" value="rve"/>
    <property type="match status" value="1"/>
</dbReference>